<protein>
    <submittedName>
        <fullName evidence="1">Uncharacterized protein</fullName>
    </submittedName>
</protein>
<dbReference type="AlphaFoldDB" id="A0A8X6S2T9"/>
<evidence type="ECO:0000313" key="2">
    <source>
        <dbReference type="Proteomes" id="UP000887159"/>
    </source>
</evidence>
<sequence length="269" mass="29552">MDLIILKHGQVMRMTTELAHPLLTTTRVFELLTDSMCIATLHGRKPCDLFKDLEQWHGGGVMRPENCVGRISIQLRIVYVAAVVKSFPKGRNESCQSLRQARLLHDRWRHHLSPTPQFIHGTGGERNIQPPAPTVSAATTLKTFGPTDLISPYSVFTGHGQMTWTTTELETPSPNYDTTPREGVSVLDQFNMHRCPTRRVFGGTGLELVACLALSGGLTTGLPQPPCVLGGYDLASGIGFRPSSLESDALTTSYSRPLGNIVYKLLVEN</sequence>
<reference evidence="1" key="1">
    <citation type="submission" date="2020-08" db="EMBL/GenBank/DDBJ databases">
        <title>Multicomponent nature underlies the extraordinary mechanical properties of spider dragline silk.</title>
        <authorList>
            <person name="Kono N."/>
            <person name="Nakamura H."/>
            <person name="Mori M."/>
            <person name="Yoshida Y."/>
            <person name="Ohtoshi R."/>
            <person name="Malay A.D."/>
            <person name="Moran D.A.P."/>
            <person name="Tomita M."/>
            <person name="Numata K."/>
            <person name="Arakawa K."/>
        </authorList>
    </citation>
    <scope>NUCLEOTIDE SEQUENCE</scope>
</reference>
<evidence type="ECO:0000313" key="1">
    <source>
        <dbReference type="EMBL" id="GFX99507.1"/>
    </source>
</evidence>
<gene>
    <name evidence="1" type="primary">NCL1_41002</name>
    <name evidence="1" type="ORF">TNCV_3039821</name>
</gene>
<proteinExistence type="predicted"/>
<name>A0A8X6S2T9_TRICX</name>
<comment type="caution">
    <text evidence="1">The sequence shown here is derived from an EMBL/GenBank/DDBJ whole genome shotgun (WGS) entry which is preliminary data.</text>
</comment>
<accession>A0A8X6S2T9</accession>
<dbReference type="EMBL" id="BMAU01021212">
    <property type="protein sequence ID" value="GFX99507.1"/>
    <property type="molecule type" value="Genomic_DNA"/>
</dbReference>
<organism evidence="1 2">
    <name type="scientific">Trichonephila clavipes</name>
    <name type="common">Golden silk orbweaver</name>
    <name type="synonym">Nephila clavipes</name>
    <dbReference type="NCBI Taxonomy" id="2585209"/>
    <lineage>
        <taxon>Eukaryota</taxon>
        <taxon>Metazoa</taxon>
        <taxon>Ecdysozoa</taxon>
        <taxon>Arthropoda</taxon>
        <taxon>Chelicerata</taxon>
        <taxon>Arachnida</taxon>
        <taxon>Araneae</taxon>
        <taxon>Araneomorphae</taxon>
        <taxon>Entelegynae</taxon>
        <taxon>Araneoidea</taxon>
        <taxon>Nephilidae</taxon>
        <taxon>Trichonephila</taxon>
    </lineage>
</organism>
<dbReference type="Proteomes" id="UP000887159">
    <property type="component" value="Unassembled WGS sequence"/>
</dbReference>
<keyword evidence="2" id="KW-1185">Reference proteome</keyword>